<dbReference type="Pfam" id="PF00149">
    <property type="entry name" value="Metallophos"/>
    <property type="match status" value="1"/>
</dbReference>
<dbReference type="InterPro" id="IPR004843">
    <property type="entry name" value="Calcineurin-like_PHP"/>
</dbReference>
<dbReference type="InterPro" id="IPR025733">
    <property type="entry name" value="PAPs_C"/>
</dbReference>
<dbReference type="InterPro" id="IPR029052">
    <property type="entry name" value="Metallo-depent_PP-like"/>
</dbReference>
<proteinExistence type="predicted"/>
<evidence type="ECO:0000259" key="2">
    <source>
        <dbReference type="Pfam" id="PF00149"/>
    </source>
</evidence>
<dbReference type="Pfam" id="PF14008">
    <property type="entry name" value="Metallophos_C"/>
    <property type="match status" value="1"/>
</dbReference>
<sequence>MKNKKVVFIIIIVFIILLTATYFQNPKLLDRALYRVGIQEQVCFSENIVSNLEGAKNIAAVGDIALTKNSLDTLQSLNSADPEIILFLGDLSYTTADEWIEFTNFLEKEKIFVTLGDDDLPYEEEFLEYYNLENLFYSFDFENVHFVTVSTEKPYSKESKQYDFLRNDLANASLDENIDWIIFWLHKPLYTGYWPNGHTDLIVLHELLEQYDVDLVLQGNVHAYERSKPMTSDGIVMDHSKCSYTDPKGQIFVTVGTGGHSHMDIKNKFGWFVIQNNNDFGFLNLKVLNDRTIVGEFIANSGKIVDTFEIKKNV</sequence>
<keyword evidence="1" id="KW-1133">Transmembrane helix</keyword>
<reference evidence="4" key="1">
    <citation type="journal article" date="2014" name="Genome Biol. Evol.">
        <title>Pangenome evidence for extensive interdomain horizontal transfer affecting lineage core and shell genes in uncultured planktonic thaumarchaeota and euryarchaeota.</title>
        <authorList>
            <person name="Deschamps P."/>
            <person name="Zivanovic Y."/>
            <person name="Moreira D."/>
            <person name="Rodriguez-Valera F."/>
            <person name="Lopez-Garcia P."/>
        </authorList>
    </citation>
    <scope>NUCLEOTIDE SEQUENCE</scope>
</reference>
<dbReference type="AlphaFoldDB" id="A0A075H482"/>
<protein>
    <submittedName>
        <fullName evidence="4">Purple acid phosphatase</fullName>
    </submittedName>
</protein>
<feature type="domain" description="Purple acid phosphatase C-terminal" evidence="3">
    <location>
        <begin position="252"/>
        <end position="306"/>
    </location>
</feature>
<dbReference type="PANTHER" id="PTHR45867:SF3">
    <property type="entry name" value="ACID PHOSPHATASE TYPE 7"/>
    <property type="match status" value="1"/>
</dbReference>
<dbReference type="EMBL" id="KF900908">
    <property type="protein sequence ID" value="AIF11051.1"/>
    <property type="molecule type" value="Genomic_DNA"/>
</dbReference>
<feature type="domain" description="Calcineurin-like phosphoesterase" evidence="2">
    <location>
        <begin position="58"/>
        <end position="223"/>
    </location>
</feature>
<accession>A0A075H482</accession>
<dbReference type="Gene3D" id="3.60.21.10">
    <property type="match status" value="1"/>
</dbReference>
<name>A0A075H482_9ARCH</name>
<keyword evidence="1" id="KW-0472">Membrane</keyword>
<evidence type="ECO:0000313" key="4">
    <source>
        <dbReference type="EMBL" id="AIF11051.1"/>
    </source>
</evidence>
<dbReference type="PANTHER" id="PTHR45867">
    <property type="entry name" value="PURPLE ACID PHOSPHATASE"/>
    <property type="match status" value="1"/>
</dbReference>
<organism evidence="4">
    <name type="scientific">uncultured marine thaumarchaeote KM3_48_E01</name>
    <dbReference type="NCBI Taxonomy" id="1456170"/>
    <lineage>
        <taxon>Archaea</taxon>
        <taxon>Nitrososphaerota</taxon>
        <taxon>environmental samples</taxon>
    </lineage>
</organism>
<evidence type="ECO:0000256" key="1">
    <source>
        <dbReference type="SAM" id="Phobius"/>
    </source>
</evidence>
<feature type="transmembrane region" description="Helical" evidence="1">
    <location>
        <begin position="6"/>
        <end position="23"/>
    </location>
</feature>
<dbReference type="SUPFAM" id="SSF56300">
    <property type="entry name" value="Metallo-dependent phosphatases"/>
    <property type="match status" value="1"/>
</dbReference>
<keyword evidence="1" id="KW-0812">Transmembrane</keyword>
<evidence type="ECO:0000259" key="3">
    <source>
        <dbReference type="Pfam" id="PF14008"/>
    </source>
</evidence>
<dbReference type="GO" id="GO:0016787">
    <property type="term" value="F:hydrolase activity"/>
    <property type="evidence" value="ECO:0007669"/>
    <property type="project" value="InterPro"/>
</dbReference>